<evidence type="ECO:0000313" key="5">
    <source>
        <dbReference type="EMBL" id="KAG5548033.1"/>
    </source>
</evidence>
<protein>
    <recommendedName>
        <fullName evidence="1">Proteasome assembly chaperone 2</fullName>
    </recommendedName>
</protein>
<keyword evidence="2" id="KW-0143">Chaperone</keyword>
<dbReference type="SUPFAM" id="SSF159659">
    <property type="entry name" value="Cgl1923-like"/>
    <property type="match status" value="1"/>
</dbReference>
<evidence type="ECO:0000313" key="6">
    <source>
        <dbReference type="Proteomes" id="UP000823749"/>
    </source>
</evidence>
<dbReference type="PANTHER" id="PTHR12970">
    <property type="entry name" value="PROTEASOME ASSEMBLY CHAPERONE 2"/>
    <property type="match status" value="1"/>
</dbReference>
<comment type="caution">
    <text evidence="5">The sequence shown here is derived from an EMBL/GenBank/DDBJ whole genome shotgun (WGS) entry which is preliminary data.</text>
</comment>
<dbReference type="FunFam" id="3.40.50.10900:FF:000004">
    <property type="entry name" value="Proteasome assembly chaperone 2"/>
    <property type="match status" value="1"/>
</dbReference>
<dbReference type="GO" id="GO:0005829">
    <property type="term" value="C:cytosol"/>
    <property type="evidence" value="ECO:0007669"/>
    <property type="project" value="TreeGrafter"/>
</dbReference>
<keyword evidence="6" id="KW-1185">Reference proteome</keyword>
<name>A0AAV6K6D2_9ERIC</name>
<gene>
    <name evidence="5" type="ORF">RHGRI_013660</name>
</gene>
<evidence type="ECO:0000256" key="2">
    <source>
        <dbReference type="ARBA" id="ARBA00023186"/>
    </source>
</evidence>
<dbReference type="Pfam" id="PF09754">
    <property type="entry name" value="PAC2"/>
    <property type="match status" value="1"/>
</dbReference>
<reference evidence="5" key="1">
    <citation type="submission" date="2020-08" db="EMBL/GenBank/DDBJ databases">
        <title>Plant Genome Project.</title>
        <authorList>
            <person name="Zhang R.-G."/>
        </authorList>
    </citation>
    <scope>NUCLEOTIDE SEQUENCE</scope>
    <source>
        <strain evidence="5">WSP0</strain>
        <tissue evidence="5">Leaf</tissue>
    </source>
</reference>
<dbReference type="AlphaFoldDB" id="A0AAV6K6D2"/>
<feature type="region of interest" description="Disordered" evidence="4">
    <location>
        <begin position="219"/>
        <end position="278"/>
    </location>
</feature>
<accession>A0AAV6K6D2</accession>
<dbReference type="InterPro" id="IPR038389">
    <property type="entry name" value="PSMG2_sf"/>
</dbReference>
<feature type="compositionally biased region" description="Basic and acidic residues" evidence="4">
    <location>
        <begin position="227"/>
        <end position="266"/>
    </location>
</feature>
<sequence length="347" mass="37886">MEFVVEEGKSLHEECSTLILPGLSIGNVGQLAVDLLVPSTGAERIGYLDDPNLLPCVGNDAYLPSPQGDLALPLEAYDSTSNSLTLIQQRSPVVKGMMIEFAKNVADFAAASGKKHIVLLSSLDFGRWQTIDMSSGLQIYYLSSASVDGTDVDCERLGWKRLQEYNPAQRMWKYLSTLAEGNAELDDDMPSEDELGEEDYCPSLPFAAMFSCFKHRRTARTGNPSRGPDHRPEKRKVEEREGGNGEERKMGKLGGEEMGKRRRGEEGGGGGGPPPPDLDLAKGLKVTCLLCYCSEGDNISEAFQLADAACRLLDIDPNNFHGNAGGKWIVPFSWQTVYGPPPDMSLF</sequence>
<proteinExistence type="inferred from homology"/>
<dbReference type="GO" id="GO:0005634">
    <property type="term" value="C:nucleus"/>
    <property type="evidence" value="ECO:0007669"/>
    <property type="project" value="TreeGrafter"/>
</dbReference>
<organism evidence="5 6">
    <name type="scientific">Rhododendron griersonianum</name>
    <dbReference type="NCBI Taxonomy" id="479676"/>
    <lineage>
        <taxon>Eukaryota</taxon>
        <taxon>Viridiplantae</taxon>
        <taxon>Streptophyta</taxon>
        <taxon>Embryophyta</taxon>
        <taxon>Tracheophyta</taxon>
        <taxon>Spermatophyta</taxon>
        <taxon>Magnoliopsida</taxon>
        <taxon>eudicotyledons</taxon>
        <taxon>Gunneridae</taxon>
        <taxon>Pentapetalae</taxon>
        <taxon>asterids</taxon>
        <taxon>Ericales</taxon>
        <taxon>Ericaceae</taxon>
        <taxon>Ericoideae</taxon>
        <taxon>Rhodoreae</taxon>
        <taxon>Rhododendron</taxon>
    </lineage>
</organism>
<dbReference type="InterPro" id="IPR019151">
    <property type="entry name" value="Proteasome_assmbl_chaperone_2"/>
</dbReference>
<dbReference type="GO" id="GO:0043248">
    <property type="term" value="P:proteasome assembly"/>
    <property type="evidence" value="ECO:0007669"/>
    <property type="project" value="TreeGrafter"/>
</dbReference>
<dbReference type="Gene3D" id="3.40.50.10900">
    <property type="entry name" value="PAC-like subunit"/>
    <property type="match status" value="2"/>
</dbReference>
<evidence type="ECO:0000256" key="1">
    <source>
        <dbReference type="ARBA" id="ARBA00019186"/>
    </source>
</evidence>
<dbReference type="InterPro" id="IPR016562">
    <property type="entry name" value="Proteasome_assmbl_chp_2_euk"/>
</dbReference>
<dbReference type="Proteomes" id="UP000823749">
    <property type="component" value="Chromosome 5"/>
</dbReference>
<evidence type="ECO:0000256" key="4">
    <source>
        <dbReference type="SAM" id="MobiDB-lite"/>
    </source>
</evidence>
<dbReference type="EMBL" id="JACTNZ010000005">
    <property type="protein sequence ID" value="KAG5548033.1"/>
    <property type="molecule type" value="Genomic_DNA"/>
</dbReference>
<evidence type="ECO:0000256" key="3">
    <source>
        <dbReference type="ARBA" id="ARBA00025745"/>
    </source>
</evidence>
<dbReference type="PANTHER" id="PTHR12970:SF1">
    <property type="entry name" value="PROTEASOME ASSEMBLY CHAPERONE 2"/>
    <property type="match status" value="1"/>
</dbReference>
<comment type="similarity">
    <text evidence="3">Belongs to the PSMG2 family.</text>
</comment>